<dbReference type="RefSeq" id="WP_206845871.1">
    <property type="nucleotide sequence ID" value="NZ_CP065956.1"/>
</dbReference>
<evidence type="ECO:0000313" key="2">
    <source>
        <dbReference type="Proteomes" id="UP000663088"/>
    </source>
</evidence>
<reference evidence="1 2" key="1">
    <citation type="submission" date="2020-12" db="EMBL/GenBank/DDBJ databases">
        <authorList>
            <person name="Awala S.I."/>
            <person name="Gwak J.-H."/>
            <person name="Kim S.-J."/>
            <person name="Rhee S.-K."/>
        </authorList>
    </citation>
    <scope>NUCLEOTIDE SEQUENCE [LARGE SCALE GENOMIC DNA]</scope>
    <source>
        <strain evidence="1 2">IT5</strain>
    </source>
</reference>
<dbReference type="Proteomes" id="UP000663088">
    <property type="component" value="Chromosome"/>
</dbReference>
<sequence>MKVLFCLRIEKCPVSLILDDRSGFKGVGFRVGKNPRNIVTGLFTKDFLPGWLKSKDSSLVVSDPMLERSYSDPPSGLKSIMPTSSLSRFQLTRNYQGEKLFALSLLSPFPLGRRAWPTRISKSRSAT</sequence>
<organism evidence="1 2">
    <name type="scientific">Candidatus Methylacidiphilum infernorum</name>
    <dbReference type="NCBI Taxonomy" id="511746"/>
    <lineage>
        <taxon>Bacteria</taxon>
        <taxon>Pseudomonadati</taxon>
        <taxon>Verrucomicrobiota</taxon>
        <taxon>Methylacidiphilae</taxon>
        <taxon>Methylacidiphilales</taxon>
        <taxon>Methylacidiphilaceae</taxon>
        <taxon>Methylacidiphilum (ex Ratnadevi et al. 2023)</taxon>
    </lineage>
</organism>
<accession>A0ABX7PUG5</accession>
<evidence type="ECO:0000313" key="1">
    <source>
        <dbReference type="EMBL" id="QSR86455.1"/>
    </source>
</evidence>
<dbReference type="EMBL" id="CP065956">
    <property type="protein sequence ID" value="QSR86455.1"/>
    <property type="molecule type" value="Genomic_DNA"/>
</dbReference>
<proteinExistence type="predicted"/>
<name>A0ABX7PUG5_9BACT</name>
<protein>
    <submittedName>
        <fullName evidence="1">Uncharacterized protein</fullName>
    </submittedName>
</protein>
<gene>
    <name evidence="1" type="ORF">EM20IM_08140</name>
</gene>
<keyword evidence="2" id="KW-1185">Reference proteome</keyword>